<gene>
    <name evidence="8" type="ORF">PTQ27_10030</name>
</gene>
<keyword evidence="5 6" id="KW-0472">Membrane</keyword>
<sequence>MNLDRFCILGVILHLPILLLPKNGLILGIIIGLFLLIISIFSHQKITFLLGVLLCISYFQVIQAVKNAENITTTKQKVQFEITKILKQAEYQTAIARLTSGQRIYLNWQAKQPLILHQKYQAELNLRPISARQNMGNFDRQKWYFANHINMLATVRTAEKLITENKPFRTRWLENVKQQTESLSSQGLLLALAFGERAWLDSSQWERFQHTATAHLIAISGLHIGLAMALGFYFAKGLQYICLFSRINVLQAVGFSYLFTRLVGLSIAFSYSYLAGFSVPTVRALLAIGFILICQFLRRHYTAWQYWWRIVALLIILDPLTLLSDSFWLSILAVASLILWYQFFPLKHFFYQEHRKKLAKFNRLFVSLLHLQIGIWLIFSPVQLYFFEGISIFALIANLIIVPLYSFLLVPIILFSLLTNDFFTSWQLAEYLAQFSLWVLEPLSHSWINLNYWQQWQLLSVHLLIVLLLYCHLNGFDYLRWLKAMLFVVLFNLSFYLPKLFSQAKTEWIIFDVGQGLAMALIYDNDKAVIYDTGASWKSKEGKVNSMAQIELLPYLKRRGISVEALFLSHDDNDHSGGIVDLLQTYPNARLISSSKRIYNAIQPEACIKGKQWQFGEWQLFAIYPIQMVERAKNQDSCIILAKNNRFTLLLTGDSGVEQERQFVQNLGKVDFLQVGHHGSKSSTSETLLSVAQPTFAIISSGRWNPWKLPNNQVIKRLAQKEITVLNIAEVGMIKVKFSAQHFKIEKGRTKQSVWYKQFY</sequence>
<dbReference type="Pfam" id="PF00753">
    <property type="entry name" value="Lactamase_B"/>
    <property type="match status" value="1"/>
</dbReference>
<dbReference type="InterPro" id="IPR001279">
    <property type="entry name" value="Metallo-B-lactamas"/>
</dbReference>
<evidence type="ECO:0000256" key="4">
    <source>
        <dbReference type="ARBA" id="ARBA00022989"/>
    </source>
</evidence>
<accession>A0ABT5MRX0</accession>
<dbReference type="Pfam" id="PF13567">
    <property type="entry name" value="DUF4131"/>
    <property type="match status" value="1"/>
</dbReference>
<feature type="transmembrane region" description="Helical" evidence="6">
    <location>
        <begin position="306"/>
        <end position="322"/>
    </location>
</feature>
<dbReference type="SMART" id="SM00849">
    <property type="entry name" value="Lactamase_B"/>
    <property type="match status" value="1"/>
</dbReference>
<evidence type="ECO:0000256" key="5">
    <source>
        <dbReference type="ARBA" id="ARBA00023136"/>
    </source>
</evidence>
<feature type="transmembrane region" description="Helical" evidence="6">
    <location>
        <begin position="48"/>
        <end position="65"/>
    </location>
</feature>
<dbReference type="Proteomes" id="UP001221909">
    <property type="component" value="Unassembled WGS sequence"/>
</dbReference>
<feature type="transmembrane region" description="Helical" evidence="6">
    <location>
        <begin position="452"/>
        <end position="471"/>
    </location>
</feature>
<dbReference type="InterPro" id="IPR004797">
    <property type="entry name" value="Competence_ComEC/Rec2"/>
</dbReference>
<dbReference type="NCBIfam" id="TIGR00360">
    <property type="entry name" value="ComEC_N-term"/>
    <property type="match status" value="1"/>
</dbReference>
<dbReference type="InterPro" id="IPR025405">
    <property type="entry name" value="DUF4131"/>
</dbReference>
<evidence type="ECO:0000256" key="1">
    <source>
        <dbReference type="ARBA" id="ARBA00004651"/>
    </source>
</evidence>
<dbReference type="EMBL" id="JAQSJE010000009">
    <property type="protein sequence ID" value="MDD0824795.1"/>
    <property type="molecule type" value="Genomic_DNA"/>
</dbReference>
<name>A0ABT5MRX0_9PAST</name>
<dbReference type="RefSeq" id="WP_273748817.1">
    <property type="nucleotide sequence ID" value="NZ_JAQSJE010000009.1"/>
</dbReference>
<comment type="subcellular location">
    <subcellularLocation>
        <location evidence="1">Cell membrane</location>
        <topology evidence="1">Multi-pass membrane protein</topology>
    </subcellularLocation>
</comment>
<reference evidence="8 9" key="1">
    <citation type="submission" date="2023-02" db="EMBL/GenBank/DDBJ databases">
        <title>Mannheimia cairiniae sp. nov., a novel species of Mannheimia obtained from moscovy ducks (Cairina moschata) and reclassification of Mannheimia ovis as heterotypic synonym of Mannheimia pernigra.</title>
        <authorList>
            <person name="Christensen H."/>
        </authorList>
    </citation>
    <scope>NUCLEOTIDE SEQUENCE [LARGE SCALE GENOMIC DNA]</scope>
    <source>
        <strain evidence="8 9">AT1</strain>
    </source>
</reference>
<dbReference type="InterPro" id="IPR035681">
    <property type="entry name" value="ComA-like_MBL"/>
</dbReference>
<evidence type="ECO:0000313" key="8">
    <source>
        <dbReference type="EMBL" id="MDD0824795.1"/>
    </source>
</evidence>
<feature type="transmembrane region" description="Helical" evidence="6">
    <location>
        <begin position="392"/>
        <end position="415"/>
    </location>
</feature>
<feature type="transmembrane region" description="Helical" evidence="6">
    <location>
        <begin position="364"/>
        <end position="386"/>
    </location>
</feature>
<keyword evidence="3 6" id="KW-0812">Transmembrane</keyword>
<protein>
    <submittedName>
        <fullName evidence="8">DNA internalization-related competence protein ComEC/Rec2</fullName>
    </submittedName>
</protein>
<evidence type="ECO:0000313" key="9">
    <source>
        <dbReference type="Proteomes" id="UP001221909"/>
    </source>
</evidence>
<dbReference type="InterPro" id="IPR004477">
    <property type="entry name" value="ComEC_N"/>
</dbReference>
<dbReference type="PANTHER" id="PTHR30619:SF1">
    <property type="entry name" value="RECOMBINATION PROTEIN 2"/>
    <property type="match status" value="1"/>
</dbReference>
<feature type="transmembrane region" description="Helical" evidence="6">
    <location>
        <begin position="212"/>
        <end position="235"/>
    </location>
</feature>
<dbReference type="PANTHER" id="PTHR30619">
    <property type="entry name" value="DNA INTERNALIZATION/COMPETENCE PROTEIN COMEC/REC2"/>
    <property type="match status" value="1"/>
</dbReference>
<dbReference type="Gene3D" id="3.60.15.10">
    <property type="entry name" value="Ribonuclease Z/Hydroxyacylglutathione hydrolase-like"/>
    <property type="match status" value="1"/>
</dbReference>
<evidence type="ECO:0000256" key="6">
    <source>
        <dbReference type="SAM" id="Phobius"/>
    </source>
</evidence>
<keyword evidence="4 6" id="KW-1133">Transmembrane helix</keyword>
<dbReference type="SUPFAM" id="SSF56281">
    <property type="entry name" value="Metallo-hydrolase/oxidoreductase"/>
    <property type="match status" value="1"/>
</dbReference>
<dbReference type="InterPro" id="IPR036866">
    <property type="entry name" value="RibonucZ/Hydroxyglut_hydro"/>
</dbReference>
<evidence type="ECO:0000256" key="3">
    <source>
        <dbReference type="ARBA" id="ARBA00022692"/>
    </source>
</evidence>
<evidence type="ECO:0000256" key="2">
    <source>
        <dbReference type="ARBA" id="ARBA00022475"/>
    </source>
</evidence>
<proteinExistence type="predicted"/>
<feature type="transmembrane region" description="Helical" evidence="6">
    <location>
        <begin position="328"/>
        <end position="344"/>
    </location>
</feature>
<evidence type="ECO:0000259" key="7">
    <source>
        <dbReference type="SMART" id="SM00849"/>
    </source>
</evidence>
<dbReference type="Pfam" id="PF03772">
    <property type="entry name" value="Competence"/>
    <property type="match status" value="1"/>
</dbReference>
<organism evidence="8 9">
    <name type="scientific">Mannheimia cairinae</name>
    <dbReference type="NCBI Taxonomy" id="3025936"/>
    <lineage>
        <taxon>Bacteria</taxon>
        <taxon>Pseudomonadati</taxon>
        <taxon>Pseudomonadota</taxon>
        <taxon>Gammaproteobacteria</taxon>
        <taxon>Pasteurellales</taxon>
        <taxon>Pasteurellaceae</taxon>
        <taxon>Mannheimia</taxon>
    </lineage>
</organism>
<comment type="caution">
    <text evidence="8">The sequence shown here is derived from an EMBL/GenBank/DDBJ whole genome shotgun (WGS) entry which is preliminary data.</text>
</comment>
<feature type="transmembrane region" description="Helical" evidence="6">
    <location>
        <begin position="24"/>
        <end position="41"/>
    </location>
</feature>
<keyword evidence="9" id="KW-1185">Reference proteome</keyword>
<dbReference type="InterPro" id="IPR052159">
    <property type="entry name" value="Competence_DNA_uptake"/>
</dbReference>
<keyword evidence="2" id="KW-1003">Cell membrane</keyword>
<feature type="transmembrane region" description="Helical" evidence="6">
    <location>
        <begin position="273"/>
        <end position="294"/>
    </location>
</feature>
<dbReference type="CDD" id="cd07731">
    <property type="entry name" value="ComA-like_MBL-fold"/>
    <property type="match status" value="1"/>
</dbReference>
<feature type="domain" description="Metallo-beta-lactamase" evidence="7">
    <location>
        <begin position="516"/>
        <end position="703"/>
    </location>
</feature>
<dbReference type="NCBIfam" id="TIGR00361">
    <property type="entry name" value="ComEC_Rec2"/>
    <property type="match status" value="1"/>
</dbReference>